<comment type="caution">
    <text evidence="1">The sequence shown here is derived from an EMBL/GenBank/DDBJ whole genome shotgun (WGS) entry which is preliminary data.</text>
</comment>
<dbReference type="EMBL" id="BARU01031228">
    <property type="protein sequence ID" value="GAH72290.1"/>
    <property type="molecule type" value="Genomic_DNA"/>
</dbReference>
<evidence type="ECO:0000313" key="1">
    <source>
        <dbReference type="EMBL" id="GAH72290.1"/>
    </source>
</evidence>
<organism evidence="1">
    <name type="scientific">marine sediment metagenome</name>
    <dbReference type="NCBI Taxonomy" id="412755"/>
    <lineage>
        <taxon>unclassified sequences</taxon>
        <taxon>metagenomes</taxon>
        <taxon>ecological metagenomes</taxon>
    </lineage>
</organism>
<proteinExistence type="predicted"/>
<sequence length="58" mass="6726">MNLDQLERLRIMVRSIQAEIKTDSLGSSDVSVVCDELEMTILSELKDLVWSRYLETDH</sequence>
<name>X1ISP6_9ZZZZ</name>
<protein>
    <submittedName>
        <fullName evidence="1">Uncharacterized protein</fullName>
    </submittedName>
</protein>
<dbReference type="AlphaFoldDB" id="X1ISP6"/>
<gene>
    <name evidence="1" type="ORF">S03H2_49418</name>
</gene>
<accession>X1ISP6</accession>
<reference evidence="1" key="1">
    <citation type="journal article" date="2014" name="Front. Microbiol.">
        <title>High frequency of phylogenetically diverse reductive dehalogenase-homologous genes in deep subseafloor sedimentary metagenomes.</title>
        <authorList>
            <person name="Kawai M."/>
            <person name="Futagami T."/>
            <person name="Toyoda A."/>
            <person name="Takaki Y."/>
            <person name="Nishi S."/>
            <person name="Hori S."/>
            <person name="Arai W."/>
            <person name="Tsubouchi T."/>
            <person name="Morono Y."/>
            <person name="Uchiyama I."/>
            <person name="Ito T."/>
            <person name="Fujiyama A."/>
            <person name="Inagaki F."/>
            <person name="Takami H."/>
        </authorList>
    </citation>
    <scope>NUCLEOTIDE SEQUENCE</scope>
    <source>
        <strain evidence="1">Expedition CK06-06</strain>
    </source>
</reference>